<keyword evidence="1" id="KW-0540">Nuclease</keyword>
<organism evidence="1 2">
    <name type="scientific">Enterobacter cloacae</name>
    <dbReference type="NCBI Taxonomy" id="550"/>
    <lineage>
        <taxon>Bacteria</taxon>
        <taxon>Pseudomonadati</taxon>
        <taxon>Pseudomonadota</taxon>
        <taxon>Gammaproteobacteria</taxon>
        <taxon>Enterobacterales</taxon>
        <taxon>Enterobacteriaceae</taxon>
        <taxon>Enterobacter</taxon>
        <taxon>Enterobacter cloacae complex</taxon>
    </lineage>
</organism>
<name>A0A427KL59_ENTCL</name>
<keyword evidence="1" id="KW-0255">Endonuclease</keyword>
<dbReference type="Proteomes" id="UP000275321">
    <property type="component" value="Unassembled WGS sequence"/>
</dbReference>
<reference evidence="1 2" key="1">
    <citation type="submission" date="2018-10" db="EMBL/GenBank/DDBJ databases">
        <title>Transmission dynamics of multidrug resistant bacteria on intensive care unit surfaces.</title>
        <authorList>
            <person name="D'Souza A.W."/>
            <person name="Potter R.F."/>
            <person name="Wallace M."/>
            <person name="Shupe A."/>
            <person name="Patel S."/>
            <person name="Sun S."/>
            <person name="Gul D."/>
            <person name="Kwon J.H."/>
            <person name="Andleeb S."/>
            <person name="Burnham C.-A.D."/>
            <person name="Dantas G."/>
        </authorList>
    </citation>
    <scope>NUCLEOTIDE SEQUENCE [LARGE SCALE GENOMIC DNA]</scope>
    <source>
        <strain evidence="1 2">EC_073</strain>
    </source>
</reference>
<dbReference type="AlphaFoldDB" id="A0A427KL59"/>
<keyword evidence="1" id="KW-0378">Hydrolase</keyword>
<protein>
    <submittedName>
        <fullName evidence="1">Restriction endonuclease</fullName>
    </submittedName>
</protein>
<evidence type="ECO:0000313" key="2">
    <source>
        <dbReference type="Proteomes" id="UP000275321"/>
    </source>
</evidence>
<accession>A0A427KL59</accession>
<proteinExistence type="predicted"/>
<dbReference type="EMBL" id="RHWT01000014">
    <property type="protein sequence ID" value="RSB30487.1"/>
    <property type="molecule type" value="Genomic_DNA"/>
</dbReference>
<sequence>MKNYKVITPLFPTYAQVQAMMKAVSGYSVNSVRNMINAIQEQTGTPQNPVDWSEPDMWIKERLKGEDAEIALKIWNQDNHILNPLHSYGSYLFLNSTVFELMETTPKDTWEPTQRGHQFLNDDDATLRALDDKEGLLQLLELLAGREMSRRADLLPEWQAFLHQHSKFSSTSSIKSTLYVTS</sequence>
<comment type="caution">
    <text evidence="1">The sequence shown here is derived from an EMBL/GenBank/DDBJ whole genome shotgun (WGS) entry which is preliminary data.</text>
</comment>
<dbReference type="GO" id="GO:0004519">
    <property type="term" value="F:endonuclease activity"/>
    <property type="evidence" value="ECO:0007669"/>
    <property type="project" value="UniProtKB-KW"/>
</dbReference>
<evidence type="ECO:0000313" key="1">
    <source>
        <dbReference type="EMBL" id="RSB30487.1"/>
    </source>
</evidence>
<gene>
    <name evidence="1" type="ORF">EGK68_12460</name>
</gene>